<dbReference type="Gene3D" id="3.40.50.2300">
    <property type="match status" value="1"/>
</dbReference>
<dbReference type="PROSITE" id="PS50110">
    <property type="entry name" value="RESPONSE_REGULATORY"/>
    <property type="match status" value="1"/>
</dbReference>
<dbReference type="InterPro" id="IPR050595">
    <property type="entry name" value="Bact_response_regulator"/>
</dbReference>
<dbReference type="InterPro" id="IPR011006">
    <property type="entry name" value="CheY-like_superfamily"/>
</dbReference>
<dbReference type="EMBL" id="JAZDCT010000011">
    <property type="protein sequence ID" value="MEE1888093.1"/>
    <property type="molecule type" value="Genomic_DNA"/>
</dbReference>
<evidence type="ECO:0000259" key="3">
    <source>
        <dbReference type="PROSITE" id="PS50110"/>
    </source>
</evidence>
<feature type="domain" description="Response regulatory" evidence="3">
    <location>
        <begin position="6"/>
        <end position="123"/>
    </location>
</feature>
<dbReference type="SUPFAM" id="SSF52172">
    <property type="entry name" value="CheY-like"/>
    <property type="match status" value="1"/>
</dbReference>
<dbReference type="Pfam" id="PF00072">
    <property type="entry name" value="Response_reg"/>
    <property type="match status" value="1"/>
</dbReference>
<evidence type="ECO:0000313" key="4">
    <source>
        <dbReference type="EMBL" id="MEE1888093.1"/>
    </source>
</evidence>
<proteinExistence type="predicted"/>
<protein>
    <submittedName>
        <fullName evidence="4">Response regulator</fullName>
    </submittedName>
</protein>
<organism evidence="4 5">
    <name type="scientific">Pseudomonas carassii</name>
    <dbReference type="NCBI Taxonomy" id="3115855"/>
    <lineage>
        <taxon>Bacteria</taxon>
        <taxon>Pseudomonadati</taxon>
        <taxon>Pseudomonadota</taxon>
        <taxon>Gammaproteobacteria</taxon>
        <taxon>Pseudomonadales</taxon>
        <taxon>Pseudomonadaceae</taxon>
        <taxon>Pseudomonas</taxon>
    </lineage>
</organism>
<dbReference type="Proteomes" id="UP001354227">
    <property type="component" value="Unassembled WGS sequence"/>
</dbReference>
<comment type="caution">
    <text evidence="4">The sequence shown here is derived from an EMBL/GenBank/DDBJ whole genome shotgun (WGS) entry which is preliminary data.</text>
</comment>
<name>A0ABU7H9X6_9PSED</name>
<dbReference type="RefSeq" id="WP_330103673.1">
    <property type="nucleotide sequence ID" value="NZ_JAZDCT010000011.1"/>
</dbReference>
<evidence type="ECO:0000256" key="2">
    <source>
        <dbReference type="PROSITE-ProRule" id="PRU00169"/>
    </source>
</evidence>
<keyword evidence="1" id="KW-0597">Phosphoprotein</keyword>
<dbReference type="PANTHER" id="PTHR44591:SF23">
    <property type="entry name" value="CHEY SUBFAMILY"/>
    <property type="match status" value="1"/>
</dbReference>
<sequence length="128" mass="14234">MDKNMRILIVENSYTMRTILKRTLGDLGFTNVSEAENGTATLSRLGSESFDFLIAVDPLRDMFGADLLLKLRADERLKKLPALMVLAEPKQSLIGEDLIAGANDYVIKPVSATELQEKIEKIFNSSKT</sequence>
<dbReference type="InterPro" id="IPR001789">
    <property type="entry name" value="Sig_transdc_resp-reg_receiver"/>
</dbReference>
<keyword evidence="5" id="KW-1185">Reference proteome</keyword>
<gene>
    <name evidence="4" type="ORF">V0R62_10500</name>
</gene>
<evidence type="ECO:0000313" key="5">
    <source>
        <dbReference type="Proteomes" id="UP001354227"/>
    </source>
</evidence>
<accession>A0ABU7H9X6</accession>
<comment type="caution">
    <text evidence="2">Lacks conserved residue(s) required for the propagation of feature annotation.</text>
</comment>
<evidence type="ECO:0000256" key="1">
    <source>
        <dbReference type="ARBA" id="ARBA00022553"/>
    </source>
</evidence>
<reference evidence="4" key="1">
    <citation type="submission" date="2024-01" db="EMBL/GenBank/DDBJ databases">
        <title>Unpublished Manusciprt.</title>
        <authorList>
            <person name="Duman M."/>
            <person name="Valdes E.G."/>
            <person name="Ajmi N."/>
            <person name="Altun S."/>
            <person name="Saticioglu I.B."/>
        </authorList>
    </citation>
    <scope>NUCLEOTIDE SEQUENCE</scope>
    <source>
        <strain evidence="4">137P</strain>
    </source>
</reference>
<dbReference type="SMART" id="SM00448">
    <property type="entry name" value="REC"/>
    <property type="match status" value="1"/>
</dbReference>
<dbReference type="PANTHER" id="PTHR44591">
    <property type="entry name" value="STRESS RESPONSE REGULATOR PROTEIN 1"/>
    <property type="match status" value="1"/>
</dbReference>